<evidence type="ECO:0000313" key="4">
    <source>
        <dbReference type="EMBL" id="PKU80564.1"/>
    </source>
</evidence>
<keyword evidence="1" id="KW-0677">Repeat</keyword>
<sequence>MDRLVKVEAAKLELHFRPSYRCTATFKITSLIHTMPVAVKLSTVRPTSYSFSPDAVALLPPLSSAVFTLVLLPTASPPLVSPPDVVVVGTALAPALQRANSAALRHFFSRPALPLFRDASLPIHLIGPHSLRSLLLGSGSTSSLLASIIPSCTPPELSAALLLAAGDSSGGNAVSSLLSAGANPNSRPAAGGRSAISLAVSAGCAEAVEVLVKAGATDRPLNEAAAVNRTDLILFLLAESDLGLDWADMADADGRTPVHAAAAEGSVDALRLCLSCGGDPERTDARGWTPLHYAAAGGHLEATSLLIKSSDFNPRLAVTRGVKWWLRRKTAFDIAVKKGHSHLFDILRPEDELIRAARCGKVAAVSASPLIDEAVLAEACLDQPVWESHGEAASAAALVNTGN</sequence>
<reference evidence="4 5" key="1">
    <citation type="journal article" date="2016" name="Sci. Rep.">
        <title>The Dendrobium catenatum Lindl. genome sequence provides insights into polysaccharide synthase, floral development and adaptive evolution.</title>
        <authorList>
            <person name="Zhang G.Q."/>
            <person name="Xu Q."/>
            <person name="Bian C."/>
            <person name="Tsai W.C."/>
            <person name="Yeh C.M."/>
            <person name="Liu K.W."/>
            <person name="Yoshida K."/>
            <person name="Zhang L.S."/>
            <person name="Chang S.B."/>
            <person name="Chen F."/>
            <person name="Shi Y."/>
            <person name="Su Y.Y."/>
            <person name="Zhang Y.Q."/>
            <person name="Chen L.J."/>
            <person name="Yin Y."/>
            <person name="Lin M."/>
            <person name="Huang H."/>
            <person name="Deng H."/>
            <person name="Wang Z.W."/>
            <person name="Zhu S.L."/>
            <person name="Zhao X."/>
            <person name="Deng C."/>
            <person name="Niu S.C."/>
            <person name="Huang J."/>
            <person name="Wang M."/>
            <person name="Liu G.H."/>
            <person name="Yang H.J."/>
            <person name="Xiao X.J."/>
            <person name="Hsiao Y.Y."/>
            <person name="Wu W.L."/>
            <person name="Chen Y.Y."/>
            <person name="Mitsuda N."/>
            <person name="Ohme-Takagi M."/>
            <person name="Luo Y.B."/>
            <person name="Van de Peer Y."/>
            <person name="Liu Z.J."/>
        </authorList>
    </citation>
    <scope>NUCLEOTIDE SEQUENCE [LARGE SCALE GENOMIC DNA]</scope>
    <source>
        <tissue evidence="4">The whole plant</tissue>
    </source>
</reference>
<dbReference type="PROSITE" id="PS50297">
    <property type="entry name" value="ANK_REP_REGION"/>
    <property type="match status" value="2"/>
</dbReference>
<keyword evidence="5" id="KW-1185">Reference proteome</keyword>
<feature type="repeat" description="ANK" evidence="3">
    <location>
        <begin position="286"/>
        <end position="308"/>
    </location>
</feature>
<dbReference type="SUPFAM" id="SSF48403">
    <property type="entry name" value="Ankyrin repeat"/>
    <property type="match status" value="1"/>
</dbReference>
<dbReference type="InterPro" id="IPR036770">
    <property type="entry name" value="Ankyrin_rpt-contain_sf"/>
</dbReference>
<gene>
    <name evidence="4" type="primary">TIP1</name>
    <name evidence="4" type="ORF">MA16_Dca011688</name>
</gene>
<evidence type="ECO:0000256" key="3">
    <source>
        <dbReference type="PROSITE-ProRule" id="PRU00023"/>
    </source>
</evidence>
<dbReference type="GO" id="GO:0016746">
    <property type="term" value="F:acyltransferase activity"/>
    <property type="evidence" value="ECO:0007669"/>
    <property type="project" value="UniProtKB-KW"/>
</dbReference>
<organism evidence="4 5">
    <name type="scientific">Dendrobium catenatum</name>
    <dbReference type="NCBI Taxonomy" id="906689"/>
    <lineage>
        <taxon>Eukaryota</taxon>
        <taxon>Viridiplantae</taxon>
        <taxon>Streptophyta</taxon>
        <taxon>Embryophyta</taxon>
        <taxon>Tracheophyta</taxon>
        <taxon>Spermatophyta</taxon>
        <taxon>Magnoliopsida</taxon>
        <taxon>Liliopsida</taxon>
        <taxon>Asparagales</taxon>
        <taxon>Orchidaceae</taxon>
        <taxon>Epidendroideae</taxon>
        <taxon>Malaxideae</taxon>
        <taxon>Dendrobiinae</taxon>
        <taxon>Dendrobium</taxon>
    </lineage>
</organism>
<dbReference type="Gene3D" id="1.25.40.20">
    <property type="entry name" value="Ankyrin repeat-containing domain"/>
    <property type="match status" value="2"/>
</dbReference>
<keyword evidence="4" id="KW-0012">Acyltransferase</keyword>
<name>A0A2I0WY25_9ASPA</name>
<proteinExistence type="predicted"/>
<keyword evidence="4" id="KW-0808">Transferase</keyword>
<dbReference type="Pfam" id="PF12796">
    <property type="entry name" value="Ank_2"/>
    <property type="match status" value="1"/>
</dbReference>
<dbReference type="STRING" id="906689.A0A2I0WY25"/>
<reference evidence="4 5" key="2">
    <citation type="journal article" date="2017" name="Nature">
        <title>The Apostasia genome and the evolution of orchids.</title>
        <authorList>
            <person name="Zhang G.Q."/>
            <person name="Liu K.W."/>
            <person name="Li Z."/>
            <person name="Lohaus R."/>
            <person name="Hsiao Y.Y."/>
            <person name="Niu S.C."/>
            <person name="Wang J.Y."/>
            <person name="Lin Y.C."/>
            <person name="Xu Q."/>
            <person name="Chen L.J."/>
            <person name="Yoshida K."/>
            <person name="Fujiwara S."/>
            <person name="Wang Z.W."/>
            <person name="Zhang Y.Q."/>
            <person name="Mitsuda N."/>
            <person name="Wang M."/>
            <person name="Liu G.H."/>
            <person name="Pecoraro L."/>
            <person name="Huang H.X."/>
            <person name="Xiao X.J."/>
            <person name="Lin M."/>
            <person name="Wu X.Y."/>
            <person name="Wu W.L."/>
            <person name="Chen Y.Y."/>
            <person name="Chang S.B."/>
            <person name="Sakamoto S."/>
            <person name="Ohme-Takagi M."/>
            <person name="Yagi M."/>
            <person name="Zeng S.J."/>
            <person name="Shen C.Y."/>
            <person name="Yeh C.M."/>
            <person name="Luo Y.B."/>
            <person name="Tsai W.C."/>
            <person name="Van de Peer Y."/>
            <person name="Liu Z.J."/>
        </authorList>
    </citation>
    <scope>NUCLEOTIDE SEQUENCE [LARGE SCALE GENOMIC DNA]</scope>
    <source>
        <tissue evidence="4">The whole plant</tissue>
    </source>
</reference>
<dbReference type="SMART" id="SM00248">
    <property type="entry name" value="ANK"/>
    <property type="match status" value="4"/>
</dbReference>
<dbReference type="PROSITE" id="PS50088">
    <property type="entry name" value="ANK_REPEAT"/>
    <property type="match status" value="2"/>
</dbReference>
<evidence type="ECO:0000256" key="1">
    <source>
        <dbReference type="ARBA" id="ARBA00022737"/>
    </source>
</evidence>
<protein>
    <submittedName>
        <fullName evidence="4">S-acyltransferase TIP1</fullName>
    </submittedName>
</protein>
<feature type="repeat" description="ANK" evidence="3">
    <location>
        <begin position="253"/>
        <end position="285"/>
    </location>
</feature>
<dbReference type="InterPro" id="IPR002110">
    <property type="entry name" value="Ankyrin_rpt"/>
</dbReference>
<keyword evidence="2 3" id="KW-0040">ANK repeat</keyword>
<evidence type="ECO:0000256" key="2">
    <source>
        <dbReference type="ARBA" id="ARBA00023043"/>
    </source>
</evidence>
<evidence type="ECO:0000313" key="5">
    <source>
        <dbReference type="Proteomes" id="UP000233837"/>
    </source>
</evidence>
<accession>A0A2I0WY25</accession>
<dbReference type="Proteomes" id="UP000233837">
    <property type="component" value="Unassembled WGS sequence"/>
</dbReference>
<dbReference type="InterPro" id="IPR050776">
    <property type="entry name" value="Ank_Repeat/CDKN_Inhibitor"/>
</dbReference>
<dbReference type="PANTHER" id="PTHR24201">
    <property type="entry name" value="ANK_REP_REGION DOMAIN-CONTAINING PROTEIN"/>
    <property type="match status" value="1"/>
</dbReference>
<dbReference type="AlphaFoldDB" id="A0A2I0WY25"/>
<dbReference type="OrthoDB" id="194358at2759"/>
<dbReference type="EMBL" id="KZ502327">
    <property type="protein sequence ID" value="PKU80564.1"/>
    <property type="molecule type" value="Genomic_DNA"/>
</dbReference>